<comment type="caution">
    <text evidence="2">The sequence shown here is derived from an EMBL/GenBank/DDBJ whole genome shotgun (WGS) entry which is preliminary data.</text>
</comment>
<dbReference type="AlphaFoldDB" id="A0AAX6M7J4"/>
<name>A0AAX6M7J4_9PEZI</name>
<evidence type="ECO:0000256" key="1">
    <source>
        <dbReference type="SAM" id="MobiDB-lite"/>
    </source>
</evidence>
<reference evidence="2 3" key="1">
    <citation type="journal article" date="2024" name="Front Chem Biol">
        <title>Unveiling the potential of Daldinia eschscholtzii MFLUCC 19-0629 through bioactivity and bioinformatics studies for enhanced sustainable agriculture production.</title>
        <authorList>
            <person name="Brooks S."/>
            <person name="Weaver J.A."/>
            <person name="Klomchit A."/>
            <person name="Alharthi S.A."/>
            <person name="Onlamun T."/>
            <person name="Nurani R."/>
            <person name="Vong T.K."/>
            <person name="Alberti F."/>
            <person name="Greco C."/>
        </authorList>
    </citation>
    <scope>NUCLEOTIDE SEQUENCE [LARGE SCALE GENOMIC DNA]</scope>
    <source>
        <strain evidence="2">MFLUCC 19-0629</strain>
    </source>
</reference>
<proteinExistence type="predicted"/>
<feature type="region of interest" description="Disordered" evidence="1">
    <location>
        <begin position="1"/>
        <end position="20"/>
    </location>
</feature>
<evidence type="ECO:0000313" key="2">
    <source>
        <dbReference type="EMBL" id="KAK6948630.1"/>
    </source>
</evidence>
<accession>A0AAX6M7J4</accession>
<gene>
    <name evidence="2" type="ORF">Daesc_010400</name>
</gene>
<keyword evidence="3" id="KW-1185">Reference proteome</keyword>
<sequence length="119" mass="13227">MFSRRLPRFDPTHPTGIGSSWCRKVLSRSETQKEQGQPACFGTQPEGCHHEVFNLDTPPRLDVCRGPTLSDSLSDTGFLLSEPLTKKKGKKNAAADKFRYSFRSETSRPGSMIVVGGRK</sequence>
<protein>
    <submittedName>
        <fullName evidence="2">Uncharacterized protein</fullName>
    </submittedName>
</protein>
<organism evidence="2 3">
    <name type="scientific">Daldinia eschscholtzii</name>
    <dbReference type="NCBI Taxonomy" id="292717"/>
    <lineage>
        <taxon>Eukaryota</taxon>
        <taxon>Fungi</taxon>
        <taxon>Dikarya</taxon>
        <taxon>Ascomycota</taxon>
        <taxon>Pezizomycotina</taxon>
        <taxon>Sordariomycetes</taxon>
        <taxon>Xylariomycetidae</taxon>
        <taxon>Xylariales</taxon>
        <taxon>Hypoxylaceae</taxon>
        <taxon>Daldinia</taxon>
    </lineage>
</organism>
<dbReference type="Proteomes" id="UP001369815">
    <property type="component" value="Unassembled WGS sequence"/>
</dbReference>
<evidence type="ECO:0000313" key="3">
    <source>
        <dbReference type="Proteomes" id="UP001369815"/>
    </source>
</evidence>
<dbReference type="EMBL" id="JBANMG010000010">
    <property type="protein sequence ID" value="KAK6948630.1"/>
    <property type="molecule type" value="Genomic_DNA"/>
</dbReference>